<feature type="non-terminal residue" evidence="8">
    <location>
        <position position="1"/>
    </location>
</feature>
<dbReference type="InterPro" id="IPR000571">
    <property type="entry name" value="Znf_CCCH"/>
</dbReference>
<feature type="region of interest" description="Disordered" evidence="6">
    <location>
        <begin position="142"/>
        <end position="251"/>
    </location>
</feature>
<evidence type="ECO:0000256" key="4">
    <source>
        <dbReference type="ARBA" id="ARBA00022833"/>
    </source>
</evidence>
<keyword evidence="1 5" id="KW-0479">Metal-binding</keyword>
<evidence type="ECO:0000256" key="2">
    <source>
        <dbReference type="ARBA" id="ARBA00022737"/>
    </source>
</evidence>
<feature type="domain" description="C3H1-type" evidence="7">
    <location>
        <begin position="2"/>
        <end position="29"/>
    </location>
</feature>
<keyword evidence="4 5" id="KW-0862">Zinc</keyword>
<feature type="compositionally biased region" description="Acidic residues" evidence="6">
    <location>
        <begin position="160"/>
        <end position="175"/>
    </location>
</feature>
<organism evidence="8 9">
    <name type="scientific">Asarcornis scutulata</name>
    <dbReference type="NCBI Taxonomy" id="75869"/>
    <lineage>
        <taxon>Eukaryota</taxon>
        <taxon>Metazoa</taxon>
        <taxon>Chordata</taxon>
        <taxon>Craniata</taxon>
        <taxon>Vertebrata</taxon>
        <taxon>Euteleostomi</taxon>
        <taxon>Archelosauria</taxon>
        <taxon>Archosauria</taxon>
        <taxon>Dinosauria</taxon>
        <taxon>Saurischia</taxon>
        <taxon>Theropoda</taxon>
        <taxon>Coelurosauria</taxon>
        <taxon>Aves</taxon>
        <taxon>Neognathae</taxon>
        <taxon>Galloanserae</taxon>
        <taxon>Anseriformes</taxon>
        <taxon>Anatidae</taxon>
        <taxon>Anatinae</taxon>
        <taxon>Asarcornis</taxon>
    </lineage>
</organism>
<evidence type="ECO:0000256" key="1">
    <source>
        <dbReference type="ARBA" id="ARBA00022723"/>
    </source>
</evidence>
<dbReference type="FunFam" id="4.10.1000.10:FF:000024">
    <property type="entry name" value="Zinc finger CCCH domain-containing protein 11A"/>
    <property type="match status" value="1"/>
</dbReference>
<dbReference type="Pfam" id="PF15663">
    <property type="entry name" value="zf-CCCH_3"/>
    <property type="match status" value="1"/>
</dbReference>
<proteinExistence type="predicted"/>
<evidence type="ECO:0000256" key="5">
    <source>
        <dbReference type="PROSITE-ProRule" id="PRU00723"/>
    </source>
</evidence>
<evidence type="ECO:0000259" key="7">
    <source>
        <dbReference type="PROSITE" id="PS50103"/>
    </source>
</evidence>
<dbReference type="EMBL" id="VZSO01000075">
    <property type="protein sequence ID" value="NWZ22679.1"/>
    <property type="molecule type" value="Genomic_DNA"/>
</dbReference>
<evidence type="ECO:0000313" key="9">
    <source>
        <dbReference type="Proteomes" id="UP000525565"/>
    </source>
</evidence>
<name>A0A7K7KXC4_9AVES</name>
<dbReference type="PROSITE" id="PS50103">
    <property type="entry name" value="ZF_C3H1"/>
    <property type="match status" value="2"/>
</dbReference>
<dbReference type="Gene3D" id="4.10.1000.10">
    <property type="entry name" value="Zinc finger, CCCH-type"/>
    <property type="match status" value="1"/>
</dbReference>
<dbReference type="InterPro" id="IPR041686">
    <property type="entry name" value="Znf-CCCH_3"/>
</dbReference>
<evidence type="ECO:0000256" key="6">
    <source>
        <dbReference type="SAM" id="MobiDB-lite"/>
    </source>
</evidence>
<evidence type="ECO:0000256" key="3">
    <source>
        <dbReference type="ARBA" id="ARBA00022771"/>
    </source>
</evidence>
<keyword evidence="9" id="KW-1185">Reference proteome</keyword>
<protein>
    <submittedName>
        <fullName evidence="8">ZC11A protein</fullName>
    </submittedName>
</protein>
<dbReference type="PANTHER" id="PTHR15725:SF14">
    <property type="entry name" value="ZINC FINGER CCCH DOMAIN-CONTAINING PROTEIN 11A"/>
    <property type="match status" value="1"/>
</dbReference>
<dbReference type="GO" id="GO:0008270">
    <property type="term" value="F:zinc ion binding"/>
    <property type="evidence" value="ECO:0007669"/>
    <property type="project" value="UniProtKB-KW"/>
</dbReference>
<feature type="zinc finger region" description="C3H1-type" evidence="5">
    <location>
        <begin position="31"/>
        <end position="57"/>
    </location>
</feature>
<dbReference type="PANTHER" id="PTHR15725">
    <property type="entry name" value="ZN-FINGER, C-X8-C-X5-C-X3-H TYPE-CONTAINING"/>
    <property type="match status" value="1"/>
</dbReference>
<dbReference type="GO" id="GO:0016973">
    <property type="term" value="P:poly(A)+ mRNA export from nucleus"/>
    <property type="evidence" value="ECO:0007669"/>
    <property type="project" value="TreeGrafter"/>
</dbReference>
<feature type="compositionally biased region" description="Basic and acidic residues" evidence="6">
    <location>
        <begin position="387"/>
        <end position="417"/>
    </location>
</feature>
<keyword evidence="3 5" id="KW-0863">Zinc-finger</keyword>
<comment type="caution">
    <text evidence="8">The sequence shown here is derived from an EMBL/GenBank/DDBJ whole genome shotgun (WGS) entry which is preliminary data.</text>
</comment>
<keyword evidence="2" id="KW-0677">Repeat</keyword>
<dbReference type="AlphaFoldDB" id="A0A7K7KXC4"/>
<reference evidence="8 9" key="1">
    <citation type="submission" date="2019-09" db="EMBL/GenBank/DDBJ databases">
        <title>Bird 10,000 Genomes (B10K) Project - Family phase.</title>
        <authorList>
            <person name="Zhang G."/>
        </authorList>
    </citation>
    <scope>NUCLEOTIDE SEQUENCE [LARGE SCALE GENOMIC DNA]</scope>
    <source>
        <strain evidence="8">OUT-0051</strain>
        <tissue evidence="8">Kidney</tissue>
    </source>
</reference>
<feature type="domain" description="C3H1-type" evidence="7">
    <location>
        <begin position="31"/>
        <end position="57"/>
    </location>
</feature>
<evidence type="ECO:0000313" key="8">
    <source>
        <dbReference type="EMBL" id="NWZ22679.1"/>
    </source>
</evidence>
<gene>
    <name evidence="8" type="primary">Zc3h11a</name>
    <name evidence="8" type="ORF">ASASCU_R00387</name>
</gene>
<feature type="compositionally biased region" description="Basic and acidic residues" evidence="6">
    <location>
        <begin position="217"/>
        <end position="227"/>
    </location>
</feature>
<dbReference type="Proteomes" id="UP000525565">
    <property type="component" value="Unassembled WGS sequence"/>
</dbReference>
<accession>A0A7K7KXC4</accession>
<feature type="compositionally biased region" description="Basic and acidic residues" evidence="6">
    <location>
        <begin position="303"/>
        <end position="313"/>
    </location>
</feature>
<feature type="compositionally biased region" description="Basic and acidic residues" evidence="6">
    <location>
        <begin position="330"/>
        <end position="367"/>
    </location>
</feature>
<feature type="non-terminal residue" evidence="8">
    <location>
        <position position="460"/>
    </location>
</feature>
<feature type="zinc finger region" description="C3H1-type" evidence="5">
    <location>
        <begin position="2"/>
        <end position="29"/>
    </location>
</feature>
<feature type="region of interest" description="Disordered" evidence="6">
    <location>
        <begin position="278"/>
        <end position="434"/>
    </location>
</feature>
<feature type="compositionally biased region" description="Polar residues" evidence="6">
    <location>
        <begin position="198"/>
        <end position="210"/>
    </location>
</feature>
<sequence>MSKQGDDCYFYFYSTCTKGDNCAYRHCEAALGNETVCTLWQEGRCFRNVCRFRHMEIDKKRSEIPCYWENQPGGCQKANCAFHHAKGRYIDGQFLPPSKTTLPSPPESADDDLKVAQMSLQQNKLSVQSNPSPQLRGVMKVENSENVPSPTHPPVVINAADDDEDDDDQLSEEGEETKTPVQQPAAEGKNGLRVISTRKASSTTTKQEGSLNFGIKTLEEIKSQKMKEKNKRHGEGSSRSSLPPVDSVIFPAPEKENVRTVVRTVTLSSKEGEEPVVRLDLADKQGKRKASAADVSAPPVKRSLAERLGKKVEAPGNADKAPKRGKAAKPKGEIHVKTLEEIRREKALQRRETQAKAEAEGHGKTEDSSAGARPAHAGRIKTFSEALSEKKNNRLVEEKKKAGESHTKIKIQGESKKQLALSGPSKGQAKELAGKVKPEEVRVKTLEEIKREKALRMQQS</sequence>
<dbReference type="SMART" id="SM00356">
    <property type="entry name" value="ZnF_C3H1"/>
    <property type="match status" value="3"/>
</dbReference>